<dbReference type="PANTHER" id="PTHR30532:SF25">
    <property type="entry name" value="IRON(III) DICITRATE-BINDING PERIPLASMIC PROTEIN"/>
    <property type="match status" value="1"/>
</dbReference>
<keyword evidence="4" id="KW-0732">Signal</keyword>
<dbReference type="RefSeq" id="WP_048550100.1">
    <property type="nucleotide sequence ID" value="NZ_HF570958.1"/>
</dbReference>
<keyword evidence="3" id="KW-0813">Transport</keyword>
<dbReference type="Pfam" id="PF01497">
    <property type="entry name" value="Peripla_BP_2"/>
    <property type="match status" value="1"/>
</dbReference>
<keyword evidence="8" id="KW-1185">Reference proteome</keyword>
<dbReference type="PROSITE" id="PS50983">
    <property type="entry name" value="FE_B12_PBP"/>
    <property type="match status" value="1"/>
</dbReference>
<feature type="compositionally biased region" description="Low complexity" evidence="5">
    <location>
        <begin position="49"/>
        <end position="60"/>
    </location>
</feature>
<gene>
    <name evidence="7" type="ORF">BN12_150032</name>
</gene>
<sequence length="351" mass="35946">MATALLTRPSVDEEFAAIVDELTRRGLIAGGLGGAALLGLGACTDERSSAAPSSSEPTTRTIDTAYGPVQAPANPKRIVCVDTYTVSALLDVGVTPVGVGDGGADLMLAAYEPTYASIPKVASADDEISLEKIAALTPDLILGVDYPYIAKARTKLAAIAPTAIFTWDSSGDWAAMVRSAATAVGRAGQEGSLEAGYRARAAEIKSTYADVLAATTVELVTAGGGQAYVWLRGSGVAAVLTDAGVRLGSASQGPGVKATSDDQASGFKALSYEQLDVLSDATEIITLATPDGAIDPDSKAMTERPVFTRLPAAKAGHVDALVNFFPFSYGQAKAALDELAGVLERLRTSAS</sequence>
<evidence type="ECO:0000313" key="7">
    <source>
        <dbReference type="EMBL" id="CCH76858.1"/>
    </source>
</evidence>
<dbReference type="Proteomes" id="UP000035721">
    <property type="component" value="Unassembled WGS sequence"/>
</dbReference>
<dbReference type="SUPFAM" id="SSF53807">
    <property type="entry name" value="Helical backbone' metal receptor"/>
    <property type="match status" value="1"/>
</dbReference>
<dbReference type="InterPro" id="IPR002491">
    <property type="entry name" value="ABC_transptr_periplasmic_BD"/>
</dbReference>
<evidence type="ECO:0000313" key="8">
    <source>
        <dbReference type="Proteomes" id="UP000035721"/>
    </source>
</evidence>
<dbReference type="InterPro" id="IPR006311">
    <property type="entry name" value="TAT_signal"/>
</dbReference>
<dbReference type="PROSITE" id="PS51318">
    <property type="entry name" value="TAT"/>
    <property type="match status" value="1"/>
</dbReference>
<evidence type="ECO:0000256" key="1">
    <source>
        <dbReference type="ARBA" id="ARBA00004196"/>
    </source>
</evidence>
<evidence type="ECO:0000256" key="4">
    <source>
        <dbReference type="ARBA" id="ARBA00022729"/>
    </source>
</evidence>
<feature type="domain" description="Fe/B12 periplasmic-binding" evidence="6">
    <location>
        <begin position="77"/>
        <end position="351"/>
    </location>
</feature>
<dbReference type="GO" id="GO:1901678">
    <property type="term" value="P:iron coordination entity transport"/>
    <property type="evidence" value="ECO:0007669"/>
    <property type="project" value="UniProtKB-ARBA"/>
</dbReference>
<accession>A0A077LTI6</accession>
<comment type="caution">
    <text evidence="7">The sequence shown here is derived from an EMBL/GenBank/DDBJ whole genome shotgun (WGS) entry which is preliminary data.</text>
</comment>
<dbReference type="EMBL" id="CAJB01000057">
    <property type="protein sequence ID" value="CCH76858.1"/>
    <property type="molecule type" value="Genomic_DNA"/>
</dbReference>
<dbReference type="GO" id="GO:0030288">
    <property type="term" value="C:outer membrane-bounded periplasmic space"/>
    <property type="evidence" value="ECO:0007669"/>
    <property type="project" value="TreeGrafter"/>
</dbReference>
<comment type="similarity">
    <text evidence="2">Belongs to the bacterial solute-binding protein 8 family.</text>
</comment>
<dbReference type="AlphaFoldDB" id="A0A077LTI6"/>
<feature type="region of interest" description="Disordered" evidence="5">
    <location>
        <begin position="47"/>
        <end position="66"/>
    </location>
</feature>
<proteinExistence type="inferred from homology"/>
<organism evidence="7 8">
    <name type="scientific">Nostocoides japonicum T1-X7</name>
    <dbReference type="NCBI Taxonomy" id="1194083"/>
    <lineage>
        <taxon>Bacteria</taxon>
        <taxon>Bacillati</taxon>
        <taxon>Actinomycetota</taxon>
        <taxon>Actinomycetes</taxon>
        <taxon>Micrococcales</taxon>
        <taxon>Intrasporangiaceae</taxon>
        <taxon>Nostocoides</taxon>
    </lineage>
</organism>
<dbReference type="STRING" id="1194083.BN12_150032"/>
<dbReference type="PANTHER" id="PTHR30532">
    <property type="entry name" value="IRON III DICITRATE-BINDING PERIPLASMIC PROTEIN"/>
    <property type="match status" value="1"/>
</dbReference>
<reference evidence="7 8" key="1">
    <citation type="journal article" date="2013" name="ISME J.">
        <title>A metabolic model for members of the genus Tetrasphaera involved in enhanced biological phosphorus removal.</title>
        <authorList>
            <person name="Kristiansen R."/>
            <person name="Nguyen H.T.T."/>
            <person name="Saunders A.M."/>
            <person name="Nielsen J.L."/>
            <person name="Wimmer R."/>
            <person name="Le V.Q."/>
            <person name="McIlroy S.J."/>
            <person name="Petrovski S."/>
            <person name="Seviour R.J."/>
            <person name="Calteau A."/>
            <person name="Nielsen K.L."/>
            <person name="Nielsen P.H."/>
        </authorList>
    </citation>
    <scope>NUCLEOTIDE SEQUENCE [LARGE SCALE GENOMIC DNA]</scope>
    <source>
        <strain evidence="7 8">T1-X7</strain>
    </source>
</reference>
<evidence type="ECO:0000256" key="2">
    <source>
        <dbReference type="ARBA" id="ARBA00008814"/>
    </source>
</evidence>
<evidence type="ECO:0000259" key="6">
    <source>
        <dbReference type="PROSITE" id="PS50983"/>
    </source>
</evidence>
<dbReference type="Gene3D" id="3.40.50.1980">
    <property type="entry name" value="Nitrogenase molybdenum iron protein domain"/>
    <property type="match status" value="2"/>
</dbReference>
<protein>
    <submittedName>
        <fullName evidence="7">Putative ABC-type Fe3+-siderophore transporter substrate-binding protein</fullName>
    </submittedName>
</protein>
<evidence type="ECO:0000256" key="5">
    <source>
        <dbReference type="SAM" id="MobiDB-lite"/>
    </source>
</evidence>
<dbReference type="OrthoDB" id="9793175at2"/>
<name>A0A077LTI6_9MICO</name>
<comment type="subcellular location">
    <subcellularLocation>
        <location evidence="1">Cell envelope</location>
    </subcellularLocation>
</comment>
<evidence type="ECO:0000256" key="3">
    <source>
        <dbReference type="ARBA" id="ARBA00022448"/>
    </source>
</evidence>
<dbReference type="InterPro" id="IPR051313">
    <property type="entry name" value="Bact_iron-sidero_bind"/>
</dbReference>